<feature type="region of interest" description="Disordered" evidence="1">
    <location>
        <begin position="1297"/>
        <end position="1317"/>
    </location>
</feature>
<feature type="region of interest" description="Disordered" evidence="1">
    <location>
        <begin position="1132"/>
        <end position="1168"/>
    </location>
</feature>
<protein>
    <submittedName>
        <fullName evidence="2">Uncharacterized protein</fullName>
    </submittedName>
</protein>
<evidence type="ECO:0000313" key="2">
    <source>
        <dbReference type="EMBL" id="CAE7345380.1"/>
    </source>
</evidence>
<dbReference type="OrthoDB" id="436607at2759"/>
<dbReference type="Proteomes" id="UP000649617">
    <property type="component" value="Unassembled WGS sequence"/>
</dbReference>
<evidence type="ECO:0000313" key="3">
    <source>
        <dbReference type="Proteomes" id="UP000649617"/>
    </source>
</evidence>
<gene>
    <name evidence="2" type="ORF">SPIL2461_LOCUS8180</name>
</gene>
<proteinExistence type="predicted"/>
<organism evidence="2 3">
    <name type="scientific">Symbiodinium pilosum</name>
    <name type="common">Dinoflagellate</name>
    <dbReference type="NCBI Taxonomy" id="2952"/>
    <lineage>
        <taxon>Eukaryota</taxon>
        <taxon>Sar</taxon>
        <taxon>Alveolata</taxon>
        <taxon>Dinophyceae</taxon>
        <taxon>Suessiales</taxon>
        <taxon>Symbiodiniaceae</taxon>
        <taxon>Symbiodinium</taxon>
    </lineage>
</organism>
<keyword evidence="3" id="KW-1185">Reference proteome</keyword>
<accession>A0A812PRY1</accession>
<reference evidence="2" key="1">
    <citation type="submission" date="2021-02" db="EMBL/GenBank/DDBJ databases">
        <authorList>
            <person name="Dougan E. K."/>
            <person name="Rhodes N."/>
            <person name="Thang M."/>
            <person name="Chan C."/>
        </authorList>
    </citation>
    <scope>NUCLEOTIDE SEQUENCE</scope>
</reference>
<comment type="caution">
    <text evidence="2">The sequence shown here is derived from an EMBL/GenBank/DDBJ whole genome shotgun (WGS) entry which is preliminary data.</text>
</comment>
<name>A0A812PRY1_SYMPI</name>
<sequence length="1418" mass="155933">MLALAEHAAWSKVMLRACWSHRMSSDMQRLVADVRFPSELWVQQLVATQELSNFSPPPQLPLSADHAAHISQRLRDFAPALLRELLDEEARAAEVFDLEQMVSRLDFFASTFKISDSKNKIFDGETLVATCAAAMQLKSRATLRQSIQRVFDQVFPGCEVAPSSWSKVPSPSTISRAQLLLDAALCGVMRDRFASSRSSLFMFADSSPQAGHDYLLSTCLMISAERLENCYLAAQSLRVSWSDFLSAYRDEDADAMRDIIANRQECTLALTEGLTVHRMLPMALGSGASNLDHKSRVLARAFFAETQSLPLLQQTLSRVVSVTTDMGTELALADMAGPRLQEVLPSWLNEGGLEADVDGNGAPPNIAELDLGQEYFAEYFLPRAIAVPGLNHIVENMCSDCNRAMEGWDSFLTSLKPLISMLHHDHLRQRFVASCIRGTEHAWMEGRFQNRLPMYIEWRWGSTVHTLEQLIPLQKFLQASWNPGLFQGRANAADEGNNERGFESAKVPEITAAIRSNWFWGYGSLVLMINKVSADFASWAEGCPCHPFAAHKNLPEPGKSLEQDALIALESYCKELGVPRGIDGRGSRPCPLAGLRAADLACGAVERQIEKVASMCKEDLLGQLPTVSAEEMMKILENFESAKSHILATVANKLKYWKMMPWQLAALCVTDENQARETARTILNDFDSADQDPNLHHRLTWYLLKVCGSFRSELDSFASGEPLSEQPQLKRIVMEMAFIPVERRQEGDHAFIHKGAVHRKAVQAWRDRMVPKQRLNGDVVEQSAIADHLRDFLQGQPSVVLSVPAVHATAMKSLETALVQDSGASQVQGQPQLEADVDDLAPVNSLEPVRDTLYFRVVPLRIDRQKVVAMPASRAAKLKSHELCVTRHSAHRFGDEHIVSVEAEKAVAAQNPAAQDTAGAVCKLMAARAFPGREQVLQVASSDTETIRQLQMLLDLRVVTKVENRDDCCVWSFTEFGASQLRVASELQKPENVFAALSDFSLPSLEDASTWQLVAALKAKGFQVRQKPKKKTDVERLPPHTAESVNLVWYVSSASVQLLRPYMIALLRAESLFAEGVLLKLHHCQLKAYYAKVLEGHHSGSPLQALADDVRPALELDVERAVAVQVEPELPAIADTAAGRPKKRARQGDRQPVQPVPEQPEQEGQEAELDVDAVDAANSSDSGLASETVSSPLNFLSEADSDDAREPDPEVVDHAEPASPAATVFYDLDAGEAGEASVDESEPVHERVPAAATLSDAVAETPVAIAGITAAAASPDALEAHDPVVAVGPAELDSGPVGAADVPPPSPAEGAARRHPQVHADSFMWRPFRFTWSSPAKRPKFGSWQATCPYHKASAATGCKKAIGLRNSTEDERVLCRDLLKVWCLSAASHDRQRSHKQVEPRHVELLDNRVLEARLAG</sequence>
<dbReference type="EMBL" id="CAJNIZ010013228">
    <property type="protein sequence ID" value="CAE7345380.1"/>
    <property type="molecule type" value="Genomic_DNA"/>
</dbReference>
<evidence type="ECO:0000256" key="1">
    <source>
        <dbReference type="SAM" id="MobiDB-lite"/>
    </source>
</evidence>